<dbReference type="Pfam" id="PF07969">
    <property type="entry name" value="Amidohydro_3"/>
    <property type="match status" value="1"/>
</dbReference>
<dbReference type="PANTHER" id="PTHR22642:SF2">
    <property type="entry name" value="PROTEIN LONG AFTER FAR-RED 3"/>
    <property type="match status" value="1"/>
</dbReference>
<dbReference type="InterPro" id="IPR011059">
    <property type="entry name" value="Metal-dep_hydrolase_composite"/>
</dbReference>
<keyword evidence="2" id="KW-0378">Hydrolase</keyword>
<accession>A0ABN8A185</accession>
<dbReference type="Gene3D" id="2.30.40.10">
    <property type="entry name" value="Urease, subunit C, domain 1"/>
    <property type="match status" value="1"/>
</dbReference>
<evidence type="ECO:0000313" key="2">
    <source>
        <dbReference type="EMBL" id="CAG9613339.1"/>
    </source>
</evidence>
<dbReference type="Gene3D" id="3.10.310.70">
    <property type="match status" value="1"/>
</dbReference>
<dbReference type="Gene3D" id="3.20.20.140">
    <property type="entry name" value="Metal-dependent hydrolases"/>
    <property type="match status" value="1"/>
</dbReference>
<feature type="domain" description="Amidohydrolase 3" evidence="1">
    <location>
        <begin position="60"/>
        <end position="539"/>
    </location>
</feature>
<proteinExistence type="predicted"/>
<dbReference type="RefSeq" id="WP_230575419.1">
    <property type="nucleotide sequence ID" value="NZ_CAKJTI010000011.1"/>
</dbReference>
<dbReference type="InterPro" id="IPR013108">
    <property type="entry name" value="Amidohydro_3"/>
</dbReference>
<keyword evidence="3" id="KW-1185">Reference proteome</keyword>
<evidence type="ECO:0000313" key="3">
    <source>
        <dbReference type="Proteomes" id="UP000789423"/>
    </source>
</evidence>
<dbReference type="SUPFAM" id="SSF51338">
    <property type="entry name" value="Composite domain of metallo-dependent hydrolases"/>
    <property type="match status" value="1"/>
</dbReference>
<protein>
    <submittedName>
        <fullName evidence="2">N-substituted formamide deformylase</fullName>
        <ecNumber evidence="2">3.5.1.91</ecNumber>
    </submittedName>
</protein>
<name>A0ABN8A185_9BACI</name>
<sequence length="549" mass="61252">MNINQKADIVISSNAVFTGLADKPIPAYIAIINNKIAAIGSEIEMNPFIGPDTKVYHYSDRLIMAGFHDFHLHILGGSLAEDSVFLADAHSEEEAIKMVANFADSRPEDSWIIGFSWDQSNWDNKQLPNRAALDRVLPERPVILFHMEGHYAWVNSKALEIASINRNTDNPPHGIIAKDENGEPMGILYETAIALVSNHAFNFSRERRMRMMKGFLGQAAALGVTSVNDLYGSPAMEKLQDFELFSDLDKNGELTARIHLSPPLNDDIERAKQLRDTYASDKLRVSGLKQFVDGVITGYTAFLVESYSDKTENFGETAVSPDAIKKWIVEADREGFQIRLHAIGDGAIRLALDAFEEAQKKNGKRDARHCVEHVEVIHSDEIARFQKLGVIASMQPEHLGLGKEQRITYVSRIGKEREPFVFAMKTLKDSGAMLAFGTDYPIVQLNPMLGIYRALTRIGYDGSPTEGWNPQERLSLSEVLKDYTLSPAYGSFREKELGTLEVGKLADLVVLNRNLFEIPVEEIRDVRVVLTMVDGAIVFQDAGCKKVPI</sequence>
<dbReference type="GO" id="GO:0016787">
    <property type="term" value="F:hydrolase activity"/>
    <property type="evidence" value="ECO:0007669"/>
    <property type="project" value="UniProtKB-KW"/>
</dbReference>
<dbReference type="Proteomes" id="UP000789423">
    <property type="component" value="Unassembled WGS sequence"/>
</dbReference>
<dbReference type="EMBL" id="CAKJTI010000011">
    <property type="protein sequence ID" value="CAG9613339.1"/>
    <property type="molecule type" value="Genomic_DNA"/>
</dbReference>
<dbReference type="EC" id="3.5.1.91" evidence="2"/>
<reference evidence="2 3" key="1">
    <citation type="submission" date="2021-10" db="EMBL/GenBank/DDBJ databases">
        <authorList>
            <person name="Criscuolo A."/>
        </authorList>
    </citation>
    <scope>NUCLEOTIDE SEQUENCE [LARGE SCALE GENOMIC DNA]</scope>
    <source>
        <strain evidence="3">CIP 111899</strain>
    </source>
</reference>
<dbReference type="PANTHER" id="PTHR22642">
    <property type="entry name" value="IMIDAZOLONEPROPIONASE"/>
    <property type="match status" value="1"/>
</dbReference>
<dbReference type="InterPro" id="IPR032466">
    <property type="entry name" value="Metal_Hydrolase"/>
</dbReference>
<dbReference type="CDD" id="cd01300">
    <property type="entry name" value="YtcJ_like"/>
    <property type="match status" value="1"/>
</dbReference>
<gene>
    <name evidence="2" type="primary">nfdA_4</name>
    <name evidence="2" type="ORF">BACCIP111899_02554</name>
</gene>
<evidence type="ECO:0000259" key="1">
    <source>
        <dbReference type="Pfam" id="PF07969"/>
    </source>
</evidence>
<dbReference type="InterPro" id="IPR033932">
    <property type="entry name" value="YtcJ-like"/>
</dbReference>
<dbReference type="SUPFAM" id="SSF51556">
    <property type="entry name" value="Metallo-dependent hydrolases"/>
    <property type="match status" value="1"/>
</dbReference>
<comment type="caution">
    <text evidence="2">The sequence shown here is derived from an EMBL/GenBank/DDBJ whole genome shotgun (WGS) entry which is preliminary data.</text>
</comment>
<organism evidence="2 3">
    <name type="scientific">Bacillus rhizoplanae</name>
    <dbReference type="NCBI Taxonomy" id="2880966"/>
    <lineage>
        <taxon>Bacteria</taxon>
        <taxon>Bacillati</taxon>
        <taxon>Bacillota</taxon>
        <taxon>Bacilli</taxon>
        <taxon>Bacillales</taxon>
        <taxon>Bacillaceae</taxon>
        <taxon>Bacillus</taxon>
    </lineage>
</organism>